<sequence>MIIVEKHYRQAEAKDALIEALHSNLNLLEREPLFLCIGTDRNILDCFGPLAGTMIREQSPELLVFGSLEHPLHGKNLRQKLKMIKNDHSSGIEIAIDASVGREEELGIIKFRHGPLFPGKALGKRLPAVGEFSIIAMVGIKPEVRNWNSLGQGSITAVYHMARLLADAIVEWNEYRVSSSS</sequence>
<gene>
    <name evidence="1" type="primary">yyaC</name>
    <name evidence="1" type="ORF">DDZ44_07905</name>
</gene>
<dbReference type="AlphaFoldDB" id="A0A354YWX7"/>
<evidence type="ECO:0000313" key="1">
    <source>
        <dbReference type="EMBL" id="HBK53843.1"/>
    </source>
</evidence>
<protein>
    <submittedName>
        <fullName evidence="1">Spore protease YyaC</fullName>
    </submittedName>
</protein>
<keyword evidence="1" id="KW-0378">Hydrolase</keyword>
<dbReference type="GO" id="GO:0006508">
    <property type="term" value="P:proteolysis"/>
    <property type="evidence" value="ECO:0007669"/>
    <property type="project" value="UniProtKB-KW"/>
</dbReference>
<accession>A0A354YWX7</accession>
<dbReference type="Proteomes" id="UP000263273">
    <property type="component" value="Unassembled WGS sequence"/>
</dbReference>
<dbReference type="RefSeq" id="WP_276619331.1">
    <property type="nucleotide sequence ID" value="NZ_DCDX01000088.1"/>
</dbReference>
<name>A0A354YWX7_9FIRM</name>
<reference evidence="1 2" key="1">
    <citation type="journal article" date="2018" name="Nat. Biotechnol.">
        <title>A standardized bacterial taxonomy based on genome phylogeny substantially revises the tree of life.</title>
        <authorList>
            <person name="Parks D.H."/>
            <person name="Chuvochina M."/>
            <person name="Waite D.W."/>
            <person name="Rinke C."/>
            <person name="Skarshewski A."/>
            <person name="Chaumeil P.A."/>
            <person name="Hugenholtz P."/>
        </authorList>
    </citation>
    <scope>NUCLEOTIDE SEQUENCE [LARGE SCALE GENOMIC DNA]</scope>
    <source>
        <strain evidence="1">UBA10948</strain>
    </source>
</reference>
<dbReference type="InterPro" id="IPR023430">
    <property type="entry name" value="Pept_HybD-like_dom_sf"/>
</dbReference>
<organism evidence="1 2">
    <name type="scientific">Syntrophomonas wolfei</name>
    <dbReference type="NCBI Taxonomy" id="863"/>
    <lineage>
        <taxon>Bacteria</taxon>
        <taxon>Bacillati</taxon>
        <taxon>Bacillota</taxon>
        <taxon>Clostridia</taxon>
        <taxon>Eubacteriales</taxon>
        <taxon>Syntrophomonadaceae</taxon>
        <taxon>Syntrophomonas</taxon>
    </lineage>
</organism>
<dbReference type="Pfam" id="PF06866">
    <property type="entry name" value="DUF1256"/>
    <property type="match status" value="1"/>
</dbReference>
<dbReference type="EMBL" id="DNZF01000174">
    <property type="protein sequence ID" value="HBK53843.1"/>
    <property type="molecule type" value="Genomic_DNA"/>
</dbReference>
<proteinExistence type="predicted"/>
<dbReference type="InterPro" id="IPR009665">
    <property type="entry name" value="YyaC"/>
</dbReference>
<dbReference type="GO" id="GO:0008233">
    <property type="term" value="F:peptidase activity"/>
    <property type="evidence" value="ECO:0007669"/>
    <property type="project" value="UniProtKB-KW"/>
</dbReference>
<evidence type="ECO:0000313" key="2">
    <source>
        <dbReference type="Proteomes" id="UP000263273"/>
    </source>
</evidence>
<keyword evidence="1" id="KW-0645">Protease</keyword>
<dbReference type="SUPFAM" id="SSF53163">
    <property type="entry name" value="HybD-like"/>
    <property type="match status" value="1"/>
</dbReference>
<dbReference type="NCBIfam" id="TIGR02841">
    <property type="entry name" value="spore_YyaC"/>
    <property type="match status" value="1"/>
</dbReference>
<dbReference type="STRING" id="378794.GCA_001570625_02631"/>
<comment type="caution">
    <text evidence="1">The sequence shown here is derived from an EMBL/GenBank/DDBJ whole genome shotgun (WGS) entry which is preliminary data.</text>
</comment>